<keyword evidence="1" id="KW-0732">Signal</keyword>
<dbReference type="RefSeq" id="WP_067685247.1">
    <property type="nucleotide sequence ID" value="NZ_LLZH01000013.1"/>
</dbReference>
<comment type="caution">
    <text evidence="2">The sequence shown here is derived from an EMBL/GenBank/DDBJ whole genome shotgun (WGS) entry which is preliminary data.</text>
</comment>
<accession>A0A0X3V9L8</accession>
<organism evidence="2 3">
    <name type="scientific">Actinoplanes awajinensis subsp. mycoplanecinus</name>
    <dbReference type="NCBI Taxonomy" id="135947"/>
    <lineage>
        <taxon>Bacteria</taxon>
        <taxon>Bacillati</taxon>
        <taxon>Actinomycetota</taxon>
        <taxon>Actinomycetes</taxon>
        <taxon>Micromonosporales</taxon>
        <taxon>Micromonosporaceae</taxon>
        <taxon>Actinoplanes</taxon>
    </lineage>
</organism>
<evidence type="ECO:0000313" key="2">
    <source>
        <dbReference type="EMBL" id="KUL41465.1"/>
    </source>
</evidence>
<evidence type="ECO:0000256" key="1">
    <source>
        <dbReference type="SAM" id="SignalP"/>
    </source>
</evidence>
<feature type="chain" id="PRO_5038499076" evidence="1">
    <location>
        <begin position="30"/>
        <end position="151"/>
    </location>
</feature>
<proteinExistence type="predicted"/>
<gene>
    <name evidence="2" type="ORF">ADL15_04220</name>
</gene>
<feature type="signal peptide" evidence="1">
    <location>
        <begin position="1"/>
        <end position="29"/>
    </location>
</feature>
<dbReference type="Proteomes" id="UP000053244">
    <property type="component" value="Unassembled WGS sequence"/>
</dbReference>
<name>A0A0X3V9L8_9ACTN</name>
<reference evidence="2 3" key="1">
    <citation type="submission" date="2015-10" db="EMBL/GenBank/DDBJ databases">
        <authorList>
            <person name="Gilbert D.G."/>
        </authorList>
    </citation>
    <scope>NUCLEOTIDE SEQUENCE [LARGE SCALE GENOMIC DNA]</scope>
    <source>
        <strain evidence="2 3">NRRL B-16712</strain>
    </source>
</reference>
<protein>
    <submittedName>
        <fullName evidence="2">Uncharacterized protein</fullName>
    </submittedName>
</protein>
<evidence type="ECO:0000313" key="3">
    <source>
        <dbReference type="Proteomes" id="UP000053244"/>
    </source>
</evidence>
<dbReference type="OrthoDB" id="3296821at2"/>
<dbReference type="AlphaFoldDB" id="A0A0X3V9L8"/>
<dbReference type="EMBL" id="LLZH01000013">
    <property type="protein sequence ID" value="KUL41465.1"/>
    <property type="molecule type" value="Genomic_DNA"/>
</dbReference>
<keyword evidence="3" id="KW-1185">Reference proteome</keyword>
<sequence>MRRRTLFNGAIITTCLLAVTGLGVAIANAASTPGSTTAAGGSQCEAVFLVTAPAGDEVGKLCTTVDAADTTINGVTVVFTPSSTCTGKVMLRVSGADATGAEFGNVETSACTSGAASAAFTPVAEVAANTFLCGTLLADEYTAAQACVAIS</sequence>